<keyword evidence="1" id="KW-1133">Transmembrane helix</keyword>
<dbReference type="EMBL" id="LMYI01000007">
    <property type="protein sequence ID" value="POS63018.1"/>
    <property type="molecule type" value="Genomic_DNA"/>
</dbReference>
<comment type="caution">
    <text evidence="2">The sequence shown here is derived from an EMBL/GenBank/DDBJ whole genome shotgun (WGS) entry which is preliminary data.</text>
</comment>
<keyword evidence="1" id="KW-0472">Membrane</keyword>
<proteinExistence type="predicted"/>
<keyword evidence="3" id="KW-1185">Reference proteome</keyword>
<feature type="transmembrane region" description="Helical" evidence="1">
    <location>
        <begin position="51"/>
        <end position="70"/>
    </location>
</feature>
<evidence type="ECO:0000313" key="2">
    <source>
        <dbReference type="EMBL" id="POS63018.1"/>
    </source>
</evidence>
<name>A0ABX4ZLZ8_9PROT</name>
<evidence type="ECO:0008006" key="4">
    <source>
        <dbReference type="Google" id="ProtNLM"/>
    </source>
</evidence>
<protein>
    <recommendedName>
        <fullName evidence="4">DUF2269 domain-containing protein</fullName>
    </recommendedName>
</protein>
<organism evidence="2 3">
    <name type="scientific">Parasaccharibacter apium</name>
    <dbReference type="NCBI Taxonomy" id="1510841"/>
    <lineage>
        <taxon>Bacteria</taxon>
        <taxon>Pseudomonadati</taxon>
        <taxon>Pseudomonadota</taxon>
        <taxon>Alphaproteobacteria</taxon>
        <taxon>Acetobacterales</taxon>
        <taxon>Acetobacteraceae</taxon>
        <taxon>Parasaccharibacter</taxon>
    </lineage>
</organism>
<reference evidence="2 3" key="1">
    <citation type="submission" date="2018-02" db="EMBL/GenBank/DDBJ databases">
        <title>Draft genome sequences of four Parasaccharibacter apium strains isolated from honey bees.</title>
        <authorList>
            <person name="Corby-Harris V.L."/>
            <person name="Anderson K.E."/>
        </authorList>
    </citation>
    <scope>NUCLEOTIDE SEQUENCE [LARGE SCALE GENOMIC DNA]</scope>
    <source>
        <strain evidence="2 3">B8</strain>
    </source>
</reference>
<keyword evidence="1" id="KW-0812">Transmembrane</keyword>
<feature type="transmembrane region" description="Helical" evidence="1">
    <location>
        <begin position="76"/>
        <end position="99"/>
    </location>
</feature>
<dbReference type="Proteomes" id="UP000237218">
    <property type="component" value="Unassembled WGS sequence"/>
</dbReference>
<evidence type="ECO:0000256" key="1">
    <source>
        <dbReference type="SAM" id="Phobius"/>
    </source>
</evidence>
<evidence type="ECO:0000313" key="3">
    <source>
        <dbReference type="Proteomes" id="UP000237218"/>
    </source>
</evidence>
<gene>
    <name evidence="2" type="ORF">ASQ42_04615</name>
</gene>
<feature type="transmembrane region" description="Helical" evidence="1">
    <location>
        <begin position="140"/>
        <end position="160"/>
    </location>
</feature>
<accession>A0ABX4ZLZ8</accession>
<sequence length="163" mass="19282">MKRQWFIIMFLNKKTNPFSKAIQSKPTMEDKRQYLSFIQAIVSRLSDHCKAIKMGTVTFLAGAVAYLAAHPNNVQLSWKVITCYAVIIVVLWILDAYYLRQERLFRKLYNESSEINNLSQFTYKMDVKHLERKVSGLHRIMFSITIWPIYTISLLFLFIFKML</sequence>